<evidence type="ECO:0000313" key="9">
    <source>
        <dbReference type="Proteomes" id="UP000617041"/>
    </source>
</evidence>
<dbReference type="RefSeq" id="WP_200788970.1">
    <property type="nucleotide sequence ID" value="NZ_JAEDAO010000001.1"/>
</dbReference>
<evidence type="ECO:0000256" key="2">
    <source>
        <dbReference type="ARBA" id="ARBA00022475"/>
    </source>
</evidence>
<evidence type="ECO:0000256" key="6">
    <source>
        <dbReference type="SAM" id="Phobius"/>
    </source>
</evidence>
<keyword evidence="5 6" id="KW-0472">Membrane</keyword>
<dbReference type="PANTHER" id="PTHR35007">
    <property type="entry name" value="INTEGRAL MEMBRANE PROTEIN-RELATED"/>
    <property type="match status" value="1"/>
</dbReference>
<gene>
    <name evidence="8" type="ORF">I8E28_15535</name>
</gene>
<evidence type="ECO:0000256" key="4">
    <source>
        <dbReference type="ARBA" id="ARBA00022989"/>
    </source>
</evidence>
<feature type="domain" description="Type II secretion system protein GspF" evidence="7">
    <location>
        <begin position="162"/>
        <end position="286"/>
    </location>
</feature>
<dbReference type="GO" id="GO:0005886">
    <property type="term" value="C:plasma membrane"/>
    <property type="evidence" value="ECO:0007669"/>
    <property type="project" value="UniProtKB-SubCell"/>
</dbReference>
<comment type="caution">
    <text evidence="8">The sequence shown here is derived from an EMBL/GenBank/DDBJ whole genome shotgun (WGS) entry which is preliminary data.</text>
</comment>
<feature type="transmembrane region" description="Helical" evidence="6">
    <location>
        <begin position="270"/>
        <end position="289"/>
    </location>
</feature>
<keyword evidence="4 6" id="KW-1133">Transmembrane helix</keyword>
<dbReference type="Pfam" id="PF00482">
    <property type="entry name" value="T2SSF"/>
    <property type="match status" value="1"/>
</dbReference>
<keyword evidence="9" id="KW-1185">Reference proteome</keyword>
<feature type="transmembrane region" description="Helical" evidence="6">
    <location>
        <begin position="12"/>
        <end position="31"/>
    </location>
</feature>
<feature type="transmembrane region" description="Helical" evidence="6">
    <location>
        <begin position="123"/>
        <end position="144"/>
    </location>
</feature>
<dbReference type="InterPro" id="IPR018076">
    <property type="entry name" value="T2SS_GspF_dom"/>
</dbReference>
<keyword evidence="2" id="KW-1003">Cell membrane</keyword>
<reference evidence="8" key="1">
    <citation type="submission" date="2020-12" db="EMBL/GenBank/DDBJ databases">
        <title>Ramlibacter sp. nov., isolated from a freshwater alga, Cryptomonas.</title>
        <authorList>
            <person name="Kim H.M."/>
            <person name="Jeon C.O."/>
        </authorList>
    </citation>
    <scope>NUCLEOTIDE SEQUENCE</scope>
    <source>
        <strain evidence="8">CrO1</strain>
    </source>
</reference>
<proteinExistence type="predicted"/>
<dbReference type="Gene3D" id="1.20.81.30">
    <property type="entry name" value="Type II secretion system (T2SS), domain F"/>
    <property type="match status" value="1"/>
</dbReference>
<dbReference type="EMBL" id="JAEDAO010000001">
    <property type="protein sequence ID" value="MBK0394013.1"/>
    <property type="molecule type" value="Genomic_DNA"/>
</dbReference>
<accession>A0A934USR8</accession>
<dbReference type="PANTHER" id="PTHR35007:SF1">
    <property type="entry name" value="PILUS ASSEMBLY PROTEIN"/>
    <property type="match status" value="1"/>
</dbReference>
<comment type="subcellular location">
    <subcellularLocation>
        <location evidence="1">Cell membrane</location>
        <topology evidence="1">Multi-pass membrane protein</topology>
    </subcellularLocation>
</comment>
<dbReference type="Proteomes" id="UP000617041">
    <property type="component" value="Unassembled WGS sequence"/>
</dbReference>
<dbReference type="InterPro" id="IPR042094">
    <property type="entry name" value="T2SS_GspF_sf"/>
</dbReference>
<feature type="transmembrane region" description="Helical" evidence="6">
    <location>
        <begin position="94"/>
        <end position="117"/>
    </location>
</feature>
<keyword evidence="3 6" id="KW-0812">Transmembrane</keyword>
<sequence length="329" mass="36631">MQNLGNNEFLVLVVLAFTATLLLIESLYLLWRSSRGAEATRLKRRLASLAATRDRSGQSQLLKQRMLSELPAFERTLQRMPRMRHLDRMLQQSGLSWTVSGVLLAMVGCTVVGWTLADQLINFSGFLKPAMAAVAGSLPLLYVLRARSRRLATIERQLPDTLDLMTRALRAGHAFTAALKMAGEETAEPIAGEFRTVHDQMNFGVSMHQALTNLSERVQITDLRYFVVAVLIQRESGGNLTEILTGLSSLIRQRAKLLAKVKVLSSEGRLSAWILGLMPFALAFVLNLANPKFMSVLWTDPLGITIVKYMLVLMALGAVLMRKIVRIRV</sequence>
<evidence type="ECO:0000256" key="1">
    <source>
        <dbReference type="ARBA" id="ARBA00004651"/>
    </source>
</evidence>
<evidence type="ECO:0000256" key="5">
    <source>
        <dbReference type="ARBA" id="ARBA00023136"/>
    </source>
</evidence>
<organism evidence="8 9">
    <name type="scientific">Ramlibacter algicola</name>
    <dbReference type="NCBI Taxonomy" id="2795217"/>
    <lineage>
        <taxon>Bacteria</taxon>
        <taxon>Pseudomonadati</taxon>
        <taxon>Pseudomonadota</taxon>
        <taxon>Betaproteobacteria</taxon>
        <taxon>Burkholderiales</taxon>
        <taxon>Comamonadaceae</taxon>
        <taxon>Ramlibacter</taxon>
    </lineage>
</organism>
<protein>
    <submittedName>
        <fullName evidence="8">Type II secretion system F family protein</fullName>
    </submittedName>
</protein>
<dbReference type="AlphaFoldDB" id="A0A934USR8"/>
<name>A0A934USR8_9BURK</name>
<evidence type="ECO:0000259" key="7">
    <source>
        <dbReference type="Pfam" id="PF00482"/>
    </source>
</evidence>
<evidence type="ECO:0000313" key="8">
    <source>
        <dbReference type="EMBL" id="MBK0394013.1"/>
    </source>
</evidence>
<evidence type="ECO:0000256" key="3">
    <source>
        <dbReference type="ARBA" id="ARBA00022692"/>
    </source>
</evidence>
<feature type="transmembrane region" description="Helical" evidence="6">
    <location>
        <begin position="301"/>
        <end position="321"/>
    </location>
</feature>